<dbReference type="AlphaFoldDB" id="A0AAN6XVZ6"/>
<gene>
    <name evidence="2" type="ORF">QBC40DRAFT_272230</name>
</gene>
<proteinExistence type="predicted"/>
<comment type="caution">
    <text evidence="2">The sequence shown here is derived from an EMBL/GenBank/DDBJ whole genome shotgun (WGS) entry which is preliminary data.</text>
</comment>
<dbReference type="PANTHER" id="PTHR24148:SF64">
    <property type="entry name" value="HETEROKARYON INCOMPATIBILITY DOMAIN-CONTAINING PROTEIN"/>
    <property type="match status" value="1"/>
</dbReference>
<dbReference type="Pfam" id="PF06985">
    <property type="entry name" value="HET"/>
    <property type="match status" value="1"/>
</dbReference>
<keyword evidence="3" id="KW-1185">Reference proteome</keyword>
<evidence type="ECO:0000313" key="2">
    <source>
        <dbReference type="EMBL" id="KAK4204702.1"/>
    </source>
</evidence>
<reference evidence="2" key="2">
    <citation type="submission" date="2023-05" db="EMBL/GenBank/DDBJ databases">
        <authorList>
            <consortium name="Lawrence Berkeley National Laboratory"/>
            <person name="Steindorff A."/>
            <person name="Hensen N."/>
            <person name="Bonometti L."/>
            <person name="Westerberg I."/>
            <person name="Brannstrom I.O."/>
            <person name="Guillou S."/>
            <person name="Cros-Aarteil S."/>
            <person name="Calhoun S."/>
            <person name="Haridas S."/>
            <person name="Kuo A."/>
            <person name="Mondo S."/>
            <person name="Pangilinan J."/>
            <person name="Riley R."/>
            <person name="Labutti K."/>
            <person name="Andreopoulos B."/>
            <person name="Lipzen A."/>
            <person name="Chen C."/>
            <person name="Yanf M."/>
            <person name="Daum C."/>
            <person name="Ng V."/>
            <person name="Clum A."/>
            <person name="Ohm R."/>
            <person name="Martin F."/>
            <person name="Silar P."/>
            <person name="Natvig D."/>
            <person name="Lalanne C."/>
            <person name="Gautier V."/>
            <person name="Ament-Velasquez S.L."/>
            <person name="Kruys A."/>
            <person name="Hutchinson M.I."/>
            <person name="Powell A.J."/>
            <person name="Barry K."/>
            <person name="Miller A.N."/>
            <person name="Grigoriev I.V."/>
            <person name="Debuchy R."/>
            <person name="Gladieux P."/>
            <person name="Thoren M.H."/>
            <person name="Johannesson H."/>
        </authorList>
    </citation>
    <scope>NUCLEOTIDE SEQUENCE</scope>
    <source>
        <strain evidence="2">CBS 315.58</strain>
    </source>
</reference>
<dbReference type="PANTHER" id="PTHR24148">
    <property type="entry name" value="ANKYRIN REPEAT DOMAIN-CONTAINING PROTEIN 39 HOMOLOG-RELATED"/>
    <property type="match status" value="1"/>
</dbReference>
<dbReference type="InterPro" id="IPR052895">
    <property type="entry name" value="HetReg/Transcr_Mod"/>
</dbReference>
<reference evidence="2" key="1">
    <citation type="journal article" date="2023" name="Mol. Phylogenet. Evol.">
        <title>Genome-scale phylogeny and comparative genomics of the fungal order Sordariales.</title>
        <authorList>
            <person name="Hensen N."/>
            <person name="Bonometti L."/>
            <person name="Westerberg I."/>
            <person name="Brannstrom I.O."/>
            <person name="Guillou S."/>
            <person name="Cros-Aarteil S."/>
            <person name="Calhoun S."/>
            <person name="Haridas S."/>
            <person name="Kuo A."/>
            <person name="Mondo S."/>
            <person name="Pangilinan J."/>
            <person name="Riley R."/>
            <person name="LaButti K."/>
            <person name="Andreopoulos B."/>
            <person name="Lipzen A."/>
            <person name="Chen C."/>
            <person name="Yan M."/>
            <person name="Daum C."/>
            <person name="Ng V."/>
            <person name="Clum A."/>
            <person name="Steindorff A."/>
            <person name="Ohm R.A."/>
            <person name="Martin F."/>
            <person name="Silar P."/>
            <person name="Natvig D.O."/>
            <person name="Lalanne C."/>
            <person name="Gautier V."/>
            <person name="Ament-Velasquez S.L."/>
            <person name="Kruys A."/>
            <person name="Hutchinson M.I."/>
            <person name="Powell A.J."/>
            <person name="Barry K."/>
            <person name="Miller A.N."/>
            <person name="Grigoriev I.V."/>
            <person name="Debuchy R."/>
            <person name="Gladieux P."/>
            <person name="Hiltunen Thoren M."/>
            <person name="Johannesson H."/>
        </authorList>
    </citation>
    <scope>NUCLEOTIDE SEQUENCE</scope>
    <source>
        <strain evidence="2">CBS 315.58</strain>
    </source>
</reference>
<evidence type="ECO:0000313" key="3">
    <source>
        <dbReference type="Proteomes" id="UP001303160"/>
    </source>
</evidence>
<accession>A0AAN6XVZ6</accession>
<organism evidence="2 3">
    <name type="scientific">Triangularia verruculosa</name>
    <dbReference type="NCBI Taxonomy" id="2587418"/>
    <lineage>
        <taxon>Eukaryota</taxon>
        <taxon>Fungi</taxon>
        <taxon>Dikarya</taxon>
        <taxon>Ascomycota</taxon>
        <taxon>Pezizomycotina</taxon>
        <taxon>Sordariomycetes</taxon>
        <taxon>Sordariomycetidae</taxon>
        <taxon>Sordariales</taxon>
        <taxon>Podosporaceae</taxon>
        <taxon>Triangularia</taxon>
    </lineage>
</organism>
<sequence length="674" mass="75100">MPGPLFGDFFQFLKKAAVFHEAPAASVDREENGKITEPYQYTPLPDSTTNIRLLHLLPGSRQQGIECTLQAVPLASVTDQYEALSYVWGDDASLTTPIQVNGGTAQIGKNLQKALLNLRLTDGPRVLWVDAICINQQDLDEKPGQINMMGQIYRNASRCVVWFGDATGKSHGETAQVFYVLKMLGAEAAKMKRIGKKVDKPSPSVDFSSRILNVRGLLGIERTILPNPWWRRVWTAQEIVVCKRALLVNGPHQMDWDFFHSALQHGRDLALVGFTEIMRRGMTGTTLVLEEIQTMRELSAAGMANPGDELLAYLMHTYNRDATDPRDKVYGVLGLADARLRNVGITPDYRFTISQVYCDATVRIITTSGNLDVLGLCTRSGHPTAPRGPSWVPDWSLHSTSALPLLHNALGQPRETHASHSSTLVCGLDQDGEVLLVQGHVVDVISRLAPVQWYFFYDEVPAGLGGERGVRSREPDKQRLSWFGKFPVHVWRIIVSIVQDMTTWIQWEDFAKELHPTNPGPVSTDPMSIYWQTLCAGTFMPGGREETESAFRDWLSSLSTMRKLLAMKLDKKASKIFYMTAGLGFAMRGSDDFESYIKQVAQRRIGGTANGYLCLLPRNTELGDQLYILRGGRVPVILRPRSDGTVEFVGEAYVHGIMDGEAFKPESCTDVKIR</sequence>
<feature type="domain" description="Heterokaryon incompatibility" evidence="1">
    <location>
        <begin position="81"/>
        <end position="238"/>
    </location>
</feature>
<dbReference type="InterPro" id="IPR010730">
    <property type="entry name" value="HET"/>
</dbReference>
<name>A0AAN6XVZ6_9PEZI</name>
<evidence type="ECO:0000259" key="1">
    <source>
        <dbReference type="Pfam" id="PF06985"/>
    </source>
</evidence>
<dbReference type="Pfam" id="PF26639">
    <property type="entry name" value="Het-6_barrel"/>
    <property type="match status" value="1"/>
</dbReference>
<protein>
    <submittedName>
        <fullName evidence="2">Heterokaryon incompatibility protein-domain-containing protein</fullName>
    </submittedName>
</protein>
<dbReference type="EMBL" id="MU863880">
    <property type="protein sequence ID" value="KAK4204702.1"/>
    <property type="molecule type" value="Genomic_DNA"/>
</dbReference>
<dbReference type="Proteomes" id="UP001303160">
    <property type="component" value="Unassembled WGS sequence"/>
</dbReference>